<feature type="compositionally biased region" description="Polar residues" evidence="1">
    <location>
        <begin position="413"/>
        <end position="425"/>
    </location>
</feature>
<dbReference type="Proteomes" id="UP001447188">
    <property type="component" value="Unassembled WGS sequence"/>
</dbReference>
<sequence length="558" mass="58600">MDSIYSAASSASRAVFGDTNDDPQNLRQNPGQQRTAGHTATADDRTPRTTETKPFRGTGSSNDGSNPFRYASDTDTTATAYPSGTGPGTGFGSSGTQHTAGSAGPTTDHRIDLNKPIANIYESRSAGSGKPDYPATHASGGNQPTTTTSSILDKPLGGGLNKDGVRHEAAGIQQPLGASDHSDGRHKRLPGAFPVETSEAQRSLRSNLHEDSTHTQPGTGLTGTHQPTAPDSSLINRDRTHGTHEHGVGSGVQPSTGVASTFPSSTTGEHRVPGISDNRDRTHQSGVDHRVPGISDSRDRTHQSGTGLEGGRDGTHDLHHKVGSVTNPHMDQSHLHDNLGASTMGEHGVSGISDNRDRTHQSGISDNRDRTHQSGVPTTGEHHGLDKSSTDTHNPVGLDAHKSSNDAHKSSTDAHQPSTTGTHHTNAPGPGGAVLPVEEKSHESGTGEKYEKSTGVAAEGGDFDASRPGAGREADRLLDERGVHHGPEKKKDVDADKDVHKKALGTKHNKAVGTEHNKTVGTEHNEAVGTDHNKVQETGTEHKGLGEKIKEKLHLGHH</sequence>
<dbReference type="EMBL" id="JBBBZM010000042">
    <property type="protein sequence ID" value="KAL0636910.1"/>
    <property type="molecule type" value="Genomic_DNA"/>
</dbReference>
<name>A0ABR3GM79_9PEZI</name>
<accession>A0ABR3GM79</accession>
<feature type="compositionally biased region" description="Low complexity" evidence="1">
    <location>
        <begin position="1"/>
        <end position="14"/>
    </location>
</feature>
<reference evidence="2 3" key="1">
    <citation type="submission" date="2024-02" db="EMBL/GenBank/DDBJ databases">
        <title>Discinaceae phylogenomics.</title>
        <authorList>
            <person name="Dirks A.C."/>
            <person name="James T.Y."/>
        </authorList>
    </citation>
    <scope>NUCLEOTIDE SEQUENCE [LARGE SCALE GENOMIC DNA]</scope>
    <source>
        <strain evidence="2 3">ACD0624</strain>
    </source>
</reference>
<feature type="compositionally biased region" description="Basic and acidic residues" evidence="1">
    <location>
        <begin position="268"/>
        <end position="302"/>
    </location>
</feature>
<evidence type="ECO:0000256" key="1">
    <source>
        <dbReference type="SAM" id="MobiDB-lite"/>
    </source>
</evidence>
<feature type="region of interest" description="Disordered" evidence="1">
    <location>
        <begin position="1"/>
        <end position="558"/>
    </location>
</feature>
<feature type="compositionally biased region" description="Polar residues" evidence="1">
    <location>
        <begin position="22"/>
        <end position="38"/>
    </location>
</feature>
<feature type="compositionally biased region" description="Basic and acidic residues" evidence="1">
    <location>
        <begin position="399"/>
        <end position="412"/>
    </location>
</feature>
<proteinExistence type="predicted"/>
<organism evidence="2 3">
    <name type="scientific">Discina gigas</name>
    <dbReference type="NCBI Taxonomy" id="1032678"/>
    <lineage>
        <taxon>Eukaryota</taxon>
        <taxon>Fungi</taxon>
        <taxon>Dikarya</taxon>
        <taxon>Ascomycota</taxon>
        <taxon>Pezizomycotina</taxon>
        <taxon>Pezizomycetes</taxon>
        <taxon>Pezizales</taxon>
        <taxon>Discinaceae</taxon>
        <taxon>Discina</taxon>
    </lineage>
</organism>
<feature type="compositionally biased region" description="Basic and acidic residues" evidence="1">
    <location>
        <begin position="41"/>
        <end position="54"/>
    </location>
</feature>
<feature type="compositionally biased region" description="Low complexity" evidence="1">
    <location>
        <begin position="73"/>
        <end position="84"/>
    </location>
</feature>
<gene>
    <name evidence="2" type="ORF">Q9L58_004132</name>
</gene>
<feature type="compositionally biased region" description="Polar residues" evidence="1">
    <location>
        <begin position="214"/>
        <end position="235"/>
    </location>
</feature>
<evidence type="ECO:0000313" key="3">
    <source>
        <dbReference type="Proteomes" id="UP001447188"/>
    </source>
</evidence>
<evidence type="ECO:0000313" key="2">
    <source>
        <dbReference type="EMBL" id="KAL0636910.1"/>
    </source>
</evidence>
<keyword evidence="3" id="KW-1185">Reference proteome</keyword>
<feature type="compositionally biased region" description="Basic and acidic residues" evidence="1">
    <location>
        <begin position="437"/>
        <end position="452"/>
    </location>
</feature>
<evidence type="ECO:0008006" key="4">
    <source>
        <dbReference type="Google" id="ProtNLM"/>
    </source>
</evidence>
<feature type="compositionally biased region" description="Basic and acidic residues" evidence="1">
    <location>
        <begin position="236"/>
        <end position="247"/>
    </location>
</feature>
<protein>
    <recommendedName>
        <fullName evidence="4">Dehydrin</fullName>
    </recommendedName>
</protein>
<feature type="compositionally biased region" description="Polar residues" evidence="1">
    <location>
        <begin position="252"/>
        <end position="267"/>
    </location>
</feature>
<feature type="compositionally biased region" description="Basic and acidic residues" evidence="1">
    <location>
        <begin position="380"/>
        <end position="390"/>
    </location>
</feature>
<feature type="compositionally biased region" description="Basic and acidic residues" evidence="1">
    <location>
        <begin position="354"/>
        <end position="372"/>
    </location>
</feature>
<comment type="caution">
    <text evidence="2">The sequence shown here is derived from an EMBL/GenBank/DDBJ whole genome shotgun (WGS) entry which is preliminary data.</text>
</comment>
<feature type="compositionally biased region" description="Basic and acidic residues" evidence="1">
    <location>
        <begin position="513"/>
        <end position="558"/>
    </location>
</feature>
<feature type="compositionally biased region" description="Polar residues" evidence="1">
    <location>
        <begin position="139"/>
        <end position="151"/>
    </location>
</feature>
<feature type="compositionally biased region" description="Basic and acidic residues" evidence="1">
    <location>
        <begin position="470"/>
        <end position="501"/>
    </location>
</feature>